<protein>
    <submittedName>
        <fullName evidence="2">Uncharacterized protein</fullName>
    </submittedName>
</protein>
<dbReference type="AlphaFoldDB" id="A0A6J4PCJ9"/>
<sequence length="125" mass="13608">GAVVDRGRRRGRAGRLVSIPAPRGARGRLRLERSRGARVDPRGTAGPDRPRPVHARDGRRRAARGHPLVPPPPDAARDRPHRARGQPPGRSRAAPQGERRPGEGQGHLRRHPSRRAGAVAPRARV</sequence>
<evidence type="ECO:0000313" key="2">
    <source>
        <dbReference type="EMBL" id="CAA9412559.1"/>
    </source>
</evidence>
<accession>A0A6J4PCJ9</accession>
<proteinExistence type="predicted"/>
<dbReference type="EMBL" id="CADCUQ010000534">
    <property type="protein sequence ID" value="CAA9412559.1"/>
    <property type="molecule type" value="Genomic_DNA"/>
</dbReference>
<feature type="region of interest" description="Disordered" evidence="1">
    <location>
        <begin position="1"/>
        <end position="125"/>
    </location>
</feature>
<organism evidence="2">
    <name type="scientific">uncultured Phycisphaerae bacterium</name>
    <dbReference type="NCBI Taxonomy" id="904963"/>
    <lineage>
        <taxon>Bacteria</taxon>
        <taxon>Pseudomonadati</taxon>
        <taxon>Planctomycetota</taxon>
        <taxon>Phycisphaerae</taxon>
        <taxon>environmental samples</taxon>
    </lineage>
</organism>
<name>A0A6J4PCJ9_9BACT</name>
<gene>
    <name evidence="2" type="ORF">AVDCRST_MAG64-2393</name>
</gene>
<reference evidence="2" key="1">
    <citation type="submission" date="2020-02" db="EMBL/GenBank/DDBJ databases">
        <authorList>
            <person name="Meier V. D."/>
        </authorList>
    </citation>
    <scope>NUCLEOTIDE SEQUENCE</scope>
    <source>
        <strain evidence="2">AVDCRST_MAG64</strain>
    </source>
</reference>
<feature type="non-terminal residue" evidence="2">
    <location>
        <position position="1"/>
    </location>
</feature>
<evidence type="ECO:0000256" key="1">
    <source>
        <dbReference type="SAM" id="MobiDB-lite"/>
    </source>
</evidence>
<feature type="compositionally biased region" description="Low complexity" evidence="1">
    <location>
        <begin position="115"/>
        <end position="125"/>
    </location>
</feature>
<feature type="compositionally biased region" description="Basic and acidic residues" evidence="1">
    <location>
        <begin position="29"/>
        <end position="41"/>
    </location>
</feature>
<feature type="non-terminal residue" evidence="2">
    <location>
        <position position="125"/>
    </location>
</feature>